<comment type="caution">
    <text evidence="2">The sequence shown here is derived from an EMBL/GenBank/DDBJ whole genome shotgun (WGS) entry which is preliminary data.</text>
</comment>
<evidence type="ECO:0000313" key="2">
    <source>
        <dbReference type="EMBL" id="PIS22148.1"/>
    </source>
</evidence>
<feature type="compositionally biased region" description="Polar residues" evidence="1">
    <location>
        <begin position="1"/>
        <end position="23"/>
    </location>
</feature>
<organism evidence="2 3">
    <name type="scientific">candidate division WWE3 bacterium CG08_land_8_20_14_0_20_41_10</name>
    <dbReference type="NCBI Taxonomy" id="1975085"/>
    <lineage>
        <taxon>Bacteria</taxon>
        <taxon>Katanobacteria</taxon>
    </lineage>
</organism>
<evidence type="ECO:0000313" key="3">
    <source>
        <dbReference type="Proteomes" id="UP000231252"/>
    </source>
</evidence>
<accession>A0A2H0XDF1</accession>
<reference evidence="3" key="1">
    <citation type="submission" date="2017-09" db="EMBL/GenBank/DDBJ databases">
        <title>Depth-based differentiation of microbial function through sediment-hosted aquifers and enrichment of novel symbionts in the deep terrestrial subsurface.</title>
        <authorList>
            <person name="Probst A.J."/>
            <person name="Ladd B."/>
            <person name="Jarett J.K."/>
            <person name="Geller-Mcgrath D.E."/>
            <person name="Sieber C.M.K."/>
            <person name="Emerson J.B."/>
            <person name="Anantharaman K."/>
            <person name="Thomas B.C."/>
            <person name="Malmstrom R."/>
            <person name="Stieglmeier M."/>
            <person name="Klingl A."/>
            <person name="Woyke T."/>
            <person name="Ryan C.M."/>
            <person name="Banfield J.F."/>
        </authorList>
    </citation>
    <scope>NUCLEOTIDE SEQUENCE [LARGE SCALE GENOMIC DNA]</scope>
</reference>
<name>A0A2H0XDF1_UNCKA</name>
<dbReference type="Proteomes" id="UP000231252">
    <property type="component" value="Unassembled WGS sequence"/>
</dbReference>
<dbReference type="AlphaFoldDB" id="A0A2H0XDF1"/>
<gene>
    <name evidence="2" type="ORF">COT50_03385</name>
</gene>
<dbReference type="EMBL" id="PEYU01000076">
    <property type="protein sequence ID" value="PIS22148.1"/>
    <property type="molecule type" value="Genomic_DNA"/>
</dbReference>
<evidence type="ECO:0000256" key="1">
    <source>
        <dbReference type="SAM" id="MobiDB-lite"/>
    </source>
</evidence>
<feature type="region of interest" description="Disordered" evidence="1">
    <location>
        <begin position="1"/>
        <end position="25"/>
    </location>
</feature>
<sequence length="93" mass="10551">MSFTKSNIQKQESNYQKNSSNLSGIKDFNNVHVSNFSSILTETSKHNVPDKIYFVNNQKRLEPEIKLGVIKTVANQAADISINRPDRHLSQGF</sequence>
<protein>
    <submittedName>
        <fullName evidence="2">Uncharacterized protein</fullName>
    </submittedName>
</protein>
<proteinExistence type="predicted"/>